<evidence type="ECO:0000313" key="3">
    <source>
        <dbReference type="Proteomes" id="UP000236536"/>
    </source>
</evidence>
<reference evidence="2 3" key="2">
    <citation type="journal article" date="2017" name="Int. J. Syst. Evol. Microbiol.">
        <title>Adaptation of Surface-Associated Bacteria to the Open Ocean: A Genomically Distinct Subpopulation of Phaeobacter gallaeciensis Colonizes Pacific Mesozooplankton.</title>
        <authorList>
            <person name="Freese H.M."/>
            <person name="Methner A."/>
            <person name="Overmann J."/>
        </authorList>
    </citation>
    <scope>NUCLEOTIDE SEQUENCE [LARGE SCALE GENOMIC DNA]</scope>
    <source>
        <strain evidence="2 3">P66</strain>
    </source>
</reference>
<feature type="region of interest" description="Disordered" evidence="1">
    <location>
        <begin position="177"/>
        <end position="205"/>
    </location>
</feature>
<dbReference type="RefSeq" id="WP_102874963.1">
    <property type="nucleotide sequence ID" value="NZ_CP010705.1"/>
</dbReference>
<organism evidence="2 3">
    <name type="scientific">Phaeobacter inhibens</name>
    <dbReference type="NCBI Taxonomy" id="221822"/>
    <lineage>
        <taxon>Bacteria</taxon>
        <taxon>Pseudomonadati</taxon>
        <taxon>Pseudomonadota</taxon>
        <taxon>Alphaproteobacteria</taxon>
        <taxon>Rhodobacterales</taxon>
        <taxon>Roseobacteraceae</taxon>
        <taxon>Phaeobacter</taxon>
    </lineage>
</organism>
<sequence>MGKGGGDSSAQYRQDEQARQAAIRDGTAKIDETFAQFDDDFYTKQREAFLDFARPQLEDQRADASRELVYSLARSGQLEGSARAQKTSELSKLYDLESQNLADKALEHENKSRTNVENARADLVSTLNATGDASGAANSAIARSAALSQPAAYSPLADLFTSYTSALGTSAAAERARSYGWGSNKQVGSPSWYGTPSSAVSVTGG</sequence>
<evidence type="ECO:0000256" key="1">
    <source>
        <dbReference type="SAM" id="MobiDB-lite"/>
    </source>
</evidence>
<protein>
    <submittedName>
        <fullName evidence="2">Uncharacterized protein</fullName>
    </submittedName>
</protein>
<keyword evidence="3" id="KW-1185">Reference proteome</keyword>
<proteinExistence type="predicted"/>
<feature type="compositionally biased region" description="Polar residues" evidence="1">
    <location>
        <begin position="181"/>
        <end position="205"/>
    </location>
</feature>
<dbReference type="EMBL" id="CP010705">
    <property type="protein sequence ID" value="AUQ95946.1"/>
    <property type="molecule type" value="Genomic_DNA"/>
</dbReference>
<accession>A0ABN5GT58</accession>
<gene>
    <name evidence="2" type="ORF">PhaeoP66_03204</name>
</gene>
<evidence type="ECO:0000313" key="2">
    <source>
        <dbReference type="EMBL" id="AUQ95946.1"/>
    </source>
</evidence>
<name>A0ABN5GT58_9RHOB</name>
<feature type="region of interest" description="Disordered" evidence="1">
    <location>
        <begin position="1"/>
        <end position="22"/>
    </location>
</feature>
<reference evidence="2 3" key="1">
    <citation type="journal article" date="2017" name="Genome Biol. Evol.">
        <title>Trajectories and Drivers of Genome Evolution in Surface-Associated Marine Phaeobacter.</title>
        <authorList>
            <person name="Freese H.M."/>
            <person name="Sikorski J."/>
            <person name="Bunk B."/>
            <person name="Scheuner C."/>
            <person name="Meier-Kolthoff J.P."/>
            <person name="Sproer C."/>
            <person name="Gram L."/>
            <person name="Overmann J."/>
        </authorList>
    </citation>
    <scope>NUCLEOTIDE SEQUENCE [LARGE SCALE GENOMIC DNA]</scope>
    <source>
        <strain evidence="2 3">P66</strain>
    </source>
</reference>
<dbReference type="Proteomes" id="UP000236536">
    <property type="component" value="Chromosome"/>
</dbReference>